<name>A0A8J2QH07_9NEOP</name>
<reference evidence="1" key="1">
    <citation type="submission" date="2021-09" db="EMBL/GenBank/DDBJ databases">
        <authorList>
            <person name="Martin H S."/>
        </authorList>
    </citation>
    <scope>NUCLEOTIDE SEQUENCE</scope>
</reference>
<protein>
    <submittedName>
        <fullName evidence="1">(African queen) hypothetical protein</fullName>
    </submittedName>
</protein>
<gene>
    <name evidence="1" type="ORF">DCHRY22_LOCUS3846</name>
</gene>
<comment type="caution">
    <text evidence="1">The sequence shown here is derived from an EMBL/GenBank/DDBJ whole genome shotgun (WGS) entry which is preliminary data.</text>
</comment>
<dbReference type="Proteomes" id="UP000789524">
    <property type="component" value="Unassembled WGS sequence"/>
</dbReference>
<proteinExistence type="predicted"/>
<evidence type="ECO:0000313" key="1">
    <source>
        <dbReference type="EMBL" id="CAG9562526.1"/>
    </source>
</evidence>
<keyword evidence="2" id="KW-1185">Reference proteome</keyword>
<accession>A0A8J2QH07</accession>
<dbReference type="OrthoDB" id="7436069at2759"/>
<evidence type="ECO:0000313" key="2">
    <source>
        <dbReference type="Proteomes" id="UP000789524"/>
    </source>
</evidence>
<dbReference type="EMBL" id="CAKASE010000048">
    <property type="protein sequence ID" value="CAG9562526.1"/>
    <property type="molecule type" value="Genomic_DNA"/>
</dbReference>
<dbReference type="AlphaFoldDB" id="A0A8J2QH07"/>
<organism evidence="1 2">
    <name type="scientific">Danaus chrysippus</name>
    <name type="common">African queen</name>
    <dbReference type="NCBI Taxonomy" id="151541"/>
    <lineage>
        <taxon>Eukaryota</taxon>
        <taxon>Metazoa</taxon>
        <taxon>Ecdysozoa</taxon>
        <taxon>Arthropoda</taxon>
        <taxon>Hexapoda</taxon>
        <taxon>Insecta</taxon>
        <taxon>Pterygota</taxon>
        <taxon>Neoptera</taxon>
        <taxon>Endopterygota</taxon>
        <taxon>Lepidoptera</taxon>
        <taxon>Glossata</taxon>
        <taxon>Ditrysia</taxon>
        <taxon>Papilionoidea</taxon>
        <taxon>Nymphalidae</taxon>
        <taxon>Danainae</taxon>
        <taxon>Danaini</taxon>
        <taxon>Danaina</taxon>
        <taxon>Danaus</taxon>
        <taxon>Anosia</taxon>
    </lineage>
</organism>
<sequence>MARRRDGERRRAKTAARTSVVMARSASLNAWARYSEARRVFARHYDYIPGCQHFLPLNHVLFSYCMLCARPVFTVGDCFGYSTIRRVPRAPVTKPGEDWQLRRLNNSSVRLKIQIL</sequence>